<keyword evidence="3" id="KW-1185">Reference proteome</keyword>
<evidence type="ECO:0000313" key="3">
    <source>
        <dbReference type="Proteomes" id="UP000886998"/>
    </source>
</evidence>
<organism evidence="2 3">
    <name type="scientific">Trichonephila inaurata madagascariensis</name>
    <dbReference type="NCBI Taxonomy" id="2747483"/>
    <lineage>
        <taxon>Eukaryota</taxon>
        <taxon>Metazoa</taxon>
        <taxon>Ecdysozoa</taxon>
        <taxon>Arthropoda</taxon>
        <taxon>Chelicerata</taxon>
        <taxon>Arachnida</taxon>
        <taxon>Araneae</taxon>
        <taxon>Araneomorphae</taxon>
        <taxon>Entelegynae</taxon>
        <taxon>Araneoidea</taxon>
        <taxon>Nephilidae</taxon>
        <taxon>Trichonephila</taxon>
        <taxon>Trichonephila inaurata</taxon>
    </lineage>
</organism>
<feature type="transmembrane region" description="Helical" evidence="1">
    <location>
        <begin position="63"/>
        <end position="82"/>
    </location>
</feature>
<keyword evidence="1" id="KW-0472">Membrane</keyword>
<proteinExistence type="predicted"/>
<evidence type="ECO:0000256" key="1">
    <source>
        <dbReference type="SAM" id="Phobius"/>
    </source>
</evidence>
<evidence type="ECO:0000313" key="2">
    <source>
        <dbReference type="EMBL" id="GFY78465.1"/>
    </source>
</evidence>
<comment type="caution">
    <text evidence="2">The sequence shown here is derived from an EMBL/GenBank/DDBJ whole genome shotgun (WGS) entry which is preliminary data.</text>
</comment>
<name>A0A8X6YWE5_9ARAC</name>
<dbReference type="Proteomes" id="UP000886998">
    <property type="component" value="Unassembled WGS sequence"/>
</dbReference>
<dbReference type="AlphaFoldDB" id="A0A8X6YWE5"/>
<reference evidence="2" key="1">
    <citation type="submission" date="2020-08" db="EMBL/GenBank/DDBJ databases">
        <title>Multicomponent nature underlies the extraordinary mechanical properties of spider dragline silk.</title>
        <authorList>
            <person name="Kono N."/>
            <person name="Nakamura H."/>
            <person name="Mori M."/>
            <person name="Yoshida Y."/>
            <person name="Ohtoshi R."/>
            <person name="Malay A.D."/>
            <person name="Moran D.A.P."/>
            <person name="Tomita M."/>
            <person name="Numata K."/>
            <person name="Arakawa K."/>
        </authorList>
    </citation>
    <scope>NUCLEOTIDE SEQUENCE</scope>
</reference>
<keyword evidence="1" id="KW-1133">Transmembrane helix</keyword>
<protein>
    <submittedName>
        <fullName evidence="2">Uncharacterized protein</fullName>
    </submittedName>
</protein>
<feature type="transmembrane region" description="Helical" evidence="1">
    <location>
        <begin position="94"/>
        <end position="111"/>
    </location>
</feature>
<sequence length="123" mass="14410">MIFYLPQLDLGTLLPITKEHQPITVSLWTDSMASNIYLTSSTLTSIRQNGHCRRVLQHFGYKNISIFLSALVIFNYPAAIFVEERNVLKLWESGYFLFFFCYSFLYFAVFEKNFVSKAELRLD</sequence>
<dbReference type="EMBL" id="BMAV01023021">
    <property type="protein sequence ID" value="GFY78465.1"/>
    <property type="molecule type" value="Genomic_DNA"/>
</dbReference>
<keyword evidence="1" id="KW-0812">Transmembrane</keyword>
<accession>A0A8X6YWE5</accession>
<gene>
    <name evidence="2" type="ORF">TNIN_161351</name>
</gene>